<name>A0A7X0AXS2_9PROT</name>
<keyword evidence="3" id="KW-1185">Reference proteome</keyword>
<evidence type="ECO:0000313" key="3">
    <source>
        <dbReference type="Proteomes" id="UP000539175"/>
    </source>
</evidence>
<protein>
    <recommendedName>
        <fullName evidence="4">DUF3141 domain-containing protein</fullName>
    </recommendedName>
</protein>
<accession>A0A7X0AXS2</accession>
<dbReference type="InterPro" id="IPR024501">
    <property type="entry name" value="DUF3141"/>
</dbReference>
<dbReference type="EMBL" id="JACIIZ010000006">
    <property type="protein sequence ID" value="MBB6252023.1"/>
    <property type="molecule type" value="Genomic_DNA"/>
</dbReference>
<sequence>MARAVAGVEPSRPGAASPAASPFATLPWLAPWASALALARKAQEYYVDAGQRSLMFLDVLRQRGNDHFRHMADPWPNVLSFPYELVMDGRALDRPVNYCLVRILPPAGTPTDPRQRPFVVFDPRAGHGPGIGGMKHDSEIGVALDEGHPCYFVGFLPTPVPGQTVEDVCRAEVTFVERVAALHPEADGKPCLIGNCQAGWQVMMMAAIRPDLVGPIVLAGAPLSYWAGVHEKNPLRYLGGLLGGTWLTTLSGDLGHGIFDGAALIANFENMNPANTLWKKNYAVYSKVDTEAQRFLEFERWWGSPILLNAEEMQYITDELFLGNRLSHGGMALSDGTRVDLRSVTSPIVVFCSWGDDITPPQQALDWILDLYASDEALAASGQTIVYTLHPSVGHLGIFVSAKVATKEHDEFARTMDLIDVLPPGLYEAVFTEKAGVAHADLVSGQYLTRFERRGLADIRALGGNDSRDDRRFATVARVSDLNRDLYRATARPVVQRLATKESAEWLRRLHPNRLRFEVFSDKNPLMRPIAGLAEAARAHRQPADPDNPFLKVQDAVSDSIVHMLDTWRDLRDQATESLFLTVYGSALLQAAVGVDGPTPAPLTPTDGGDANTAPEDDVASRLRRGGPAAALTRALLYIADADARTVADERRFAVLRRLRDQAPPEERLTLAQFKAMVREQSDLLHRDEAATLATLPDLLPAGATARARMADALRQIMAAGDPPTPTMAARLERTILLIQPPAPATPPGATA</sequence>
<evidence type="ECO:0008006" key="4">
    <source>
        <dbReference type="Google" id="ProtNLM"/>
    </source>
</evidence>
<dbReference type="Pfam" id="PF11339">
    <property type="entry name" value="DUF3141"/>
    <property type="match status" value="1"/>
</dbReference>
<dbReference type="PANTHER" id="PTHR36837">
    <property type="entry name" value="POLY(3-HYDROXYALKANOATE) POLYMERASE SUBUNIT PHAC"/>
    <property type="match status" value="1"/>
</dbReference>
<dbReference type="SUPFAM" id="SSF53474">
    <property type="entry name" value="alpha/beta-Hydrolases"/>
    <property type="match status" value="1"/>
</dbReference>
<evidence type="ECO:0000313" key="2">
    <source>
        <dbReference type="EMBL" id="MBB6252023.1"/>
    </source>
</evidence>
<dbReference type="InterPro" id="IPR051321">
    <property type="entry name" value="PHA/PHB_synthase"/>
</dbReference>
<dbReference type="Proteomes" id="UP000539175">
    <property type="component" value="Unassembled WGS sequence"/>
</dbReference>
<gene>
    <name evidence="2" type="ORF">FHS74_002583</name>
</gene>
<dbReference type="InterPro" id="IPR029058">
    <property type="entry name" value="AB_hydrolase_fold"/>
</dbReference>
<proteinExistence type="predicted"/>
<feature type="region of interest" description="Disordered" evidence="1">
    <location>
        <begin position="598"/>
        <end position="618"/>
    </location>
</feature>
<comment type="caution">
    <text evidence="2">The sequence shown here is derived from an EMBL/GenBank/DDBJ whole genome shotgun (WGS) entry which is preliminary data.</text>
</comment>
<reference evidence="2 3" key="1">
    <citation type="submission" date="2020-08" db="EMBL/GenBank/DDBJ databases">
        <title>Genomic Encyclopedia of Type Strains, Phase IV (KMG-IV): sequencing the most valuable type-strain genomes for metagenomic binning, comparative biology and taxonomic classification.</title>
        <authorList>
            <person name="Goeker M."/>
        </authorList>
    </citation>
    <scope>NUCLEOTIDE SEQUENCE [LARGE SCALE GENOMIC DNA]</scope>
    <source>
        <strain evidence="2 3">DSM 22198</strain>
    </source>
</reference>
<evidence type="ECO:0000256" key="1">
    <source>
        <dbReference type="SAM" id="MobiDB-lite"/>
    </source>
</evidence>
<dbReference type="AlphaFoldDB" id="A0A7X0AXS2"/>
<dbReference type="Gene3D" id="3.40.50.1820">
    <property type="entry name" value="alpha/beta hydrolase"/>
    <property type="match status" value="1"/>
</dbReference>
<dbReference type="PANTHER" id="PTHR36837:SF2">
    <property type="entry name" value="POLY(3-HYDROXYALKANOATE) POLYMERASE SUBUNIT PHAC"/>
    <property type="match status" value="1"/>
</dbReference>
<dbReference type="RefSeq" id="WP_184800971.1">
    <property type="nucleotide sequence ID" value="NZ_JACIIZ010000006.1"/>
</dbReference>
<organism evidence="2 3">
    <name type="scientific">Nitrospirillum iridis</name>
    <dbReference type="NCBI Taxonomy" id="765888"/>
    <lineage>
        <taxon>Bacteria</taxon>
        <taxon>Pseudomonadati</taxon>
        <taxon>Pseudomonadota</taxon>
        <taxon>Alphaproteobacteria</taxon>
        <taxon>Rhodospirillales</taxon>
        <taxon>Azospirillaceae</taxon>
        <taxon>Nitrospirillum</taxon>
    </lineage>
</organism>